<gene>
    <name evidence="3" type="ORF">FRX31_008096</name>
</gene>
<keyword evidence="4" id="KW-1185">Reference proteome</keyword>
<dbReference type="SUPFAM" id="SSF53756">
    <property type="entry name" value="UDP-Glycosyltransferase/glycogen phosphorylase"/>
    <property type="match status" value="1"/>
</dbReference>
<sequence length="587" mass="65599">MESNGAVDLQVEAGDNFYVEQTLGFNSVNGKHNSMNDATSIPRALEHCSTAPVSLHKDLLVEGHEAILTMSKAEKKEISKHDMKLDKLSDLEKKKIIVNLVKIQNDGTVEVDVAQSEPVASELLELDAIDVTQNDHNNSIKEFSRAIPRLKIAILVVGTRGDVQPFLAIAKRLQEFGHYVRLATHASFRTFVKSAGIDFYPLGGDARVLAGYMARNKGLFPSAPREITIQRTQMKAIIDSTLSACTEPDLDSGLPFKAQAIIANPPSYGHTHVAEALGVPLHIFFTMPWTPTHEFPHPLARVAQSAGYRLSYVIVDLMIWWGIRTFINDFRRTKLKLAPIAYFSTYNNSISHLPTGYMWSPHLVPKPSDWDALVDVVGFCFLNLGTKYLPSVQFSEWIRGGQMPIYIGFGSMPLEDAKKTTLTILEALKDTGQRGIIDRGWGDLGLFIEVPDNVFLLEDCPHDWLFPQCAAVCPTTIVPFFGDQFFWGDRIHQIGLGPKPIPIYELNVENLSNAIRFMLQPEVKEQANQLAKKIENEDGVAAAVDAFHRHLPQELPEPTVSIEEEDSPHPFQWLFQMIEKTCCLPCT</sequence>
<keyword evidence="1 3" id="KW-0808">Transferase</keyword>
<dbReference type="PANTHER" id="PTHR48050:SF16">
    <property type="entry name" value="STEROL 3-BETA-GLUCOSYLTRANSFERASE UGT80B1"/>
    <property type="match status" value="1"/>
</dbReference>
<evidence type="ECO:0000313" key="3">
    <source>
        <dbReference type="EMBL" id="KAF5202316.1"/>
    </source>
</evidence>
<dbReference type="Proteomes" id="UP000554482">
    <property type="component" value="Unassembled WGS sequence"/>
</dbReference>
<dbReference type="CDD" id="cd03784">
    <property type="entry name" value="GT1_Gtf-like"/>
    <property type="match status" value="1"/>
</dbReference>
<accession>A0A7J6WXY3</accession>
<dbReference type="EMBL" id="JABWDY010008280">
    <property type="protein sequence ID" value="KAF5202316.1"/>
    <property type="molecule type" value="Genomic_DNA"/>
</dbReference>
<dbReference type="Gene3D" id="3.40.50.2000">
    <property type="entry name" value="Glycogen Phosphorylase B"/>
    <property type="match status" value="2"/>
</dbReference>
<dbReference type="GO" id="GO:0016906">
    <property type="term" value="F:sterol 3-beta-glucosyltransferase activity"/>
    <property type="evidence" value="ECO:0007669"/>
    <property type="project" value="UniProtKB-ARBA"/>
</dbReference>
<evidence type="ECO:0000259" key="2">
    <source>
        <dbReference type="Pfam" id="PF03033"/>
    </source>
</evidence>
<dbReference type="OrthoDB" id="5835829at2759"/>
<dbReference type="InterPro" id="IPR004276">
    <property type="entry name" value="GlycoTrans_28_N"/>
</dbReference>
<reference evidence="3 4" key="1">
    <citation type="submission" date="2020-06" db="EMBL/GenBank/DDBJ databases">
        <title>Transcriptomic and genomic resources for Thalictrum thalictroides and T. hernandezii: Facilitating candidate gene discovery in an emerging model plant lineage.</title>
        <authorList>
            <person name="Arias T."/>
            <person name="Riano-Pachon D.M."/>
            <person name="Di Stilio V.S."/>
        </authorList>
    </citation>
    <scope>NUCLEOTIDE SEQUENCE [LARGE SCALE GENOMIC DNA]</scope>
    <source>
        <strain evidence="4">cv. WT478/WT964</strain>
        <tissue evidence="3">Leaves</tissue>
    </source>
</reference>
<dbReference type="Pfam" id="PF03033">
    <property type="entry name" value="Glyco_transf_28"/>
    <property type="match status" value="1"/>
</dbReference>
<evidence type="ECO:0000256" key="1">
    <source>
        <dbReference type="ARBA" id="ARBA00022679"/>
    </source>
</evidence>
<dbReference type="InterPro" id="IPR002213">
    <property type="entry name" value="UDP_glucos_trans"/>
</dbReference>
<dbReference type="InterPro" id="IPR050426">
    <property type="entry name" value="Glycosyltransferase_28"/>
</dbReference>
<protein>
    <submittedName>
        <fullName evidence="3">Sterol 3-beta-glucosyltransferase</fullName>
    </submittedName>
</protein>
<evidence type="ECO:0000313" key="4">
    <source>
        <dbReference type="Proteomes" id="UP000554482"/>
    </source>
</evidence>
<dbReference type="GO" id="GO:0005975">
    <property type="term" value="P:carbohydrate metabolic process"/>
    <property type="evidence" value="ECO:0007669"/>
    <property type="project" value="InterPro"/>
</dbReference>
<comment type="caution">
    <text evidence="3">The sequence shown here is derived from an EMBL/GenBank/DDBJ whole genome shotgun (WGS) entry which is preliminary data.</text>
</comment>
<proteinExistence type="predicted"/>
<dbReference type="AlphaFoldDB" id="A0A7J6WXY3"/>
<dbReference type="PANTHER" id="PTHR48050">
    <property type="entry name" value="STEROL 3-BETA-GLUCOSYLTRANSFERASE"/>
    <property type="match status" value="1"/>
</dbReference>
<feature type="domain" description="Glycosyltransferase family 28 N-terminal" evidence="2">
    <location>
        <begin position="152"/>
        <end position="295"/>
    </location>
</feature>
<dbReference type="FunFam" id="3.40.50.2000:FF:000009">
    <property type="entry name" value="Sterol 3-beta-glucosyltransferase UGT80A2"/>
    <property type="match status" value="1"/>
</dbReference>
<organism evidence="3 4">
    <name type="scientific">Thalictrum thalictroides</name>
    <name type="common">Rue-anemone</name>
    <name type="synonym">Anemone thalictroides</name>
    <dbReference type="NCBI Taxonomy" id="46969"/>
    <lineage>
        <taxon>Eukaryota</taxon>
        <taxon>Viridiplantae</taxon>
        <taxon>Streptophyta</taxon>
        <taxon>Embryophyta</taxon>
        <taxon>Tracheophyta</taxon>
        <taxon>Spermatophyta</taxon>
        <taxon>Magnoliopsida</taxon>
        <taxon>Ranunculales</taxon>
        <taxon>Ranunculaceae</taxon>
        <taxon>Thalictroideae</taxon>
        <taxon>Thalictrum</taxon>
    </lineage>
</organism>
<name>A0A7J6WXY3_THATH</name>